<proteinExistence type="predicted"/>
<dbReference type="EMBL" id="SLXF01000002">
    <property type="protein sequence ID" value="TCP08858.1"/>
    <property type="molecule type" value="Genomic_DNA"/>
</dbReference>
<accession>A0A2S5T9Q9</accession>
<organism evidence="1 3">
    <name type="scientific">Caldimonas thermodepolymerans</name>
    <dbReference type="NCBI Taxonomy" id="215580"/>
    <lineage>
        <taxon>Bacteria</taxon>
        <taxon>Pseudomonadati</taxon>
        <taxon>Pseudomonadota</taxon>
        <taxon>Betaproteobacteria</taxon>
        <taxon>Burkholderiales</taxon>
        <taxon>Sphaerotilaceae</taxon>
        <taxon>Caldimonas</taxon>
    </lineage>
</organism>
<sequence length="132" mass="13919">MHALNAPASRDDNLLEPVVLAVEARLQALGQALQQRDSAAVEQCASDLHRALTEAVETFRHAARSGGITPALRQRLVRATGQVAAQRESLARATAALDRAMDVLLPRTPDVVYSPGLAAYGSGARSQHSASA</sequence>
<dbReference type="Proteomes" id="UP000239406">
    <property type="component" value="Unassembled WGS sequence"/>
</dbReference>
<reference evidence="1 3" key="1">
    <citation type="submission" date="2018-02" db="EMBL/GenBank/DDBJ databases">
        <title>Reclassifiation of [Polyangium] brachysporum DSM 7029 as Guopingzhaonella breviflexa gen. nov., sp. nov., a member of the family Comamonadaceae.</title>
        <authorList>
            <person name="Tang B."/>
        </authorList>
    </citation>
    <scope>NUCLEOTIDE SEQUENCE [LARGE SCALE GENOMIC DNA]</scope>
    <source>
        <strain evidence="1 3">DSM 15344</strain>
    </source>
</reference>
<dbReference type="EMBL" id="PSNY01000001">
    <property type="protein sequence ID" value="PPE71740.1"/>
    <property type="molecule type" value="Genomic_DNA"/>
</dbReference>
<evidence type="ECO:0000313" key="2">
    <source>
        <dbReference type="EMBL" id="TCP08858.1"/>
    </source>
</evidence>
<keyword evidence="3" id="KW-1185">Reference proteome</keyword>
<comment type="caution">
    <text evidence="1">The sequence shown here is derived from an EMBL/GenBank/DDBJ whole genome shotgun (WGS) entry which is preliminary data.</text>
</comment>
<evidence type="ECO:0000313" key="1">
    <source>
        <dbReference type="EMBL" id="PPE71740.1"/>
    </source>
</evidence>
<evidence type="ECO:0000313" key="3">
    <source>
        <dbReference type="Proteomes" id="UP000239406"/>
    </source>
</evidence>
<protein>
    <submittedName>
        <fullName evidence="1">Uncharacterized protein</fullName>
    </submittedName>
</protein>
<dbReference type="RefSeq" id="WP_104355930.1">
    <property type="nucleotide sequence ID" value="NZ_CALFFA010000024.1"/>
</dbReference>
<reference evidence="2 4" key="2">
    <citation type="submission" date="2019-03" db="EMBL/GenBank/DDBJ databases">
        <title>Genomic Encyclopedia of Type Strains, Phase IV (KMG-IV): sequencing the most valuable type-strain genomes for metagenomic binning, comparative biology and taxonomic classification.</title>
        <authorList>
            <person name="Goeker M."/>
        </authorList>
    </citation>
    <scope>NUCLEOTIDE SEQUENCE [LARGE SCALE GENOMIC DNA]</scope>
    <source>
        <strain evidence="2 4">DSM 15264</strain>
    </source>
</reference>
<evidence type="ECO:0000313" key="4">
    <source>
        <dbReference type="Proteomes" id="UP000294772"/>
    </source>
</evidence>
<name>A0A2S5T9Q9_9BURK</name>
<gene>
    <name evidence="1" type="ORF">C1702_01750</name>
    <name evidence="2" type="ORF">EV676_102368</name>
</gene>
<dbReference type="Proteomes" id="UP000294772">
    <property type="component" value="Unassembled WGS sequence"/>
</dbReference>
<dbReference type="AlphaFoldDB" id="A0A2S5T9Q9"/>